<organism evidence="1 2">
    <name type="scientific">Aerophototrophica crusticola</name>
    <dbReference type="NCBI Taxonomy" id="1709002"/>
    <lineage>
        <taxon>Bacteria</taxon>
        <taxon>Pseudomonadati</taxon>
        <taxon>Pseudomonadota</taxon>
        <taxon>Alphaproteobacteria</taxon>
        <taxon>Rhodospirillales</taxon>
        <taxon>Rhodospirillaceae</taxon>
        <taxon>Aerophototrophica</taxon>
    </lineage>
</organism>
<dbReference type="CDD" id="cd00565">
    <property type="entry name" value="Ubl_ThiS"/>
    <property type="match status" value="1"/>
</dbReference>
<dbReference type="KEGG" id="acru:HHL28_16455"/>
<dbReference type="AlphaFoldDB" id="A0A858RAR4"/>
<dbReference type="NCBIfam" id="TIGR01683">
    <property type="entry name" value="thiS"/>
    <property type="match status" value="1"/>
</dbReference>
<dbReference type="EMBL" id="CP051775">
    <property type="protein sequence ID" value="QJE74447.1"/>
    <property type="molecule type" value="Genomic_DNA"/>
</dbReference>
<dbReference type="Proteomes" id="UP000501891">
    <property type="component" value="Chromosome"/>
</dbReference>
<name>A0A858RAR4_9PROT</name>
<keyword evidence="2" id="KW-1185">Reference proteome</keyword>
<dbReference type="InterPro" id="IPR010035">
    <property type="entry name" value="Thi_S"/>
</dbReference>
<evidence type="ECO:0000313" key="1">
    <source>
        <dbReference type="EMBL" id="QJE74447.1"/>
    </source>
</evidence>
<reference evidence="1" key="1">
    <citation type="submission" date="2020-04" db="EMBL/GenBank/DDBJ databases">
        <title>A desert anoxygenic phototrophic bacterium fixes CO2 using RubisCO under aerobic conditions.</title>
        <authorList>
            <person name="Tang K."/>
        </authorList>
    </citation>
    <scope>NUCLEOTIDE SEQUENCE [LARGE SCALE GENOMIC DNA]</scope>
    <source>
        <strain evidence="1">MIMtkB3</strain>
    </source>
</reference>
<dbReference type="InterPro" id="IPR012675">
    <property type="entry name" value="Beta-grasp_dom_sf"/>
</dbReference>
<dbReference type="Gene3D" id="3.10.20.30">
    <property type="match status" value="1"/>
</dbReference>
<dbReference type="PANTHER" id="PTHR34472">
    <property type="entry name" value="SULFUR CARRIER PROTEIN THIS"/>
    <property type="match status" value="1"/>
</dbReference>
<dbReference type="InterPro" id="IPR003749">
    <property type="entry name" value="ThiS/MoaD-like"/>
</dbReference>
<protein>
    <submittedName>
        <fullName evidence="1">Sulfur carrier protein ThiS</fullName>
    </submittedName>
</protein>
<accession>A0A858RAR4</accession>
<dbReference type="Pfam" id="PF02597">
    <property type="entry name" value="ThiS"/>
    <property type="match status" value="1"/>
</dbReference>
<dbReference type="SUPFAM" id="SSF54285">
    <property type="entry name" value="MoaD/ThiS"/>
    <property type="match status" value="1"/>
</dbReference>
<dbReference type="InterPro" id="IPR016155">
    <property type="entry name" value="Mopterin_synth/thiamin_S_b"/>
</dbReference>
<evidence type="ECO:0000313" key="2">
    <source>
        <dbReference type="Proteomes" id="UP000501891"/>
    </source>
</evidence>
<gene>
    <name evidence="1" type="primary">thiS</name>
    <name evidence="1" type="ORF">HHL28_16455</name>
</gene>
<sequence length="64" mass="6637">MSTVNGKPHPPGPLLSFLESLGHGPETRGLAIALNGAVVPRSRWTETTVAEGDAVEVVKVFQGG</sequence>
<dbReference type="PANTHER" id="PTHR34472:SF1">
    <property type="entry name" value="SULFUR CARRIER PROTEIN THIS"/>
    <property type="match status" value="1"/>
</dbReference>
<proteinExistence type="predicted"/>